<dbReference type="Proteomes" id="UP000036325">
    <property type="component" value="Unassembled WGS sequence"/>
</dbReference>
<dbReference type="PATRIC" id="fig|1608994.3.peg.4213"/>
<dbReference type="AlphaFoldDB" id="A0A0J6LDJ2"/>
<dbReference type="CDD" id="cd00761">
    <property type="entry name" value="Glyco_tranf_GTA_type"/>
    <property type="match status" value="1"/>
</dbReference>
<reference evidence="3 4" key="1">
    <citation type="submission" date="2015-02" db="EMBL/GenBank/DDBJ databases">
        <title>Pseudomonas helleri sp. nov. and Pseudomonas weihenstephanensis sp. nov., isolated from raw cows milk.</title>
        <authorList>
            <person name="von Neubeck M."/>
            <person name="Huptas C."/>
            <person name="Wenning M."/>
            <person name="Scherer S."/>
        </authorList>
    </citation>
    <scope>NUCLEOTIDE SEQUENCE [LARGE SCALE GENOMIC DNA]</scope>
    <source>
        <strain evidence="3 4">DSM 29166</strain>
    </source>
</reference>
<dbReference type="SUPFAM" id="SSF53448">
    <property type="entry name" value="Nucleotide-diphospho-sugar transferases"/>
    <property type="match status" value="1"/>
</dbReference>
<evidence type="ECO:0000256" key="1">
    <source>
        <dbReference type="ARBA" id="ARBA00022519"/>
    </source>
</evidence>
<proteinExistence type="predicted"/>
<feature type="domain" description="Glycosyltransferase 2-like" evidence="2">
    <location>
        <begin position="3"/>
        <end position="131"/>
    </location>
</feature>
<dbReference type="Gene3D" id="3.90.550.10">
    <property type="entry name" value="Spore Coat Polysaccharide Biosynthesis Protein SpsA, Chain A"/>
    <property type="match status" value="1"/>
</dbReference>
<dbReference type="InterPro" id="IPR029044">
    <property type="entry name" value="Nucleotide-diphossugar_trans"/>
</dbReference>
<dbReference type="InterPro" id="IPR001173">
    <property type="entry name" value="Glyco_trans_2-like"/>
</dbReference>
<keyword evidence="1" id="KW-1003">Cell membrane</keyword>
<comment type="caution">
    <text evidence="3">The sequence shown here is derived from an EMBL/GenBank/DDBJ whole genome shotgun (WGS) entry which is preliminary data.</text>
</comment>
<dbReference type="PANTHER" id="PTHR43685">
    <property type="entry name" value="GLYCOSYLTRANSFERASE"/>
    <property type="match status" value="1"/>
</dbReference>
<evidence type="ECO:0000313" key="4">
    <source>
        <dbReference type="Proteomes" id="UP000036325"/>
    </source>
</evidence>
<dbReference type="OrthoDB" id="8742915at2"/>
<sequence length="307" mass="34147">MLTVIVPAYNHEDFIIECLESLIKIKLPAFKVIVIDDGSVDSTAEKVSRFIEVHPWVPVELVTKKNAGLVSSLNLGLEMSAEGYIYFVASDDIPCPEGLVSCIEALDSDLSLNFCVGGGVNFFEEDGRPETPIYGAAQNNFFKMKSSDREAEMFLRYPSPILLQSTIFRVTALKTIGGWDSKLTLDDFPTFVKLLSMYPECDQDFLFKPEINVVRYRQHGSNSYKNMLRHFKIVRQSLIALAPAYLKPRALGTAVGFYTLVALKRLDIRTALSILFSSGAKAFGYGLMAMASLICAKAKHCIVREGK</sequence>
<evidence type="ECO:0000259" key="2">
    <source>
        <dbReference type="Pfam" id="PF00535"/>
    </source>
</evidence>
<protein>
    <recommendedName>
        <fullName evidence="2">Glycosyltransferase 2-like domain-containing protein</fullName>
    </recommendedName>
</protein>
<keyword evidence="1" id="KW-0997">Cell inner membrane</keyword>
<dbReference type="RefSeq" id="WP_048365596.1">
    <property type="nucleotide sequence ID" value="NZ_JYLF01000008.1"/>
</dbReference>
<accession>A0A0J6LDJ2</accession>
<gene>
    <name evidence="3" type="ORF">TU86_17575</name>
</gene>
<dbReference type="PANTHER" id="PTHR43685:SF11">
    <property type="entry name" value="GLYCOSYLTRANSFERASE TAGX-RELATED"/>
    <property type="match status" value="1"/>
</dbReference>
<evidence type="ECO:0000313" key="3">
    <source>
        <dbReference type="EMBL" id="KMN12431.1"/>
    </source>
</evidence>
<dbReference type="InterPro" id="IPR050834">
    <property type="entry name" value="Glycosyltransf_2"/>
</dbReference>
<keyword evidence="1" id="KW-0472">Membrane</keyword>
<dbReference type="Pfam" id="PF00535">
    <property type="entry name" value="Glycos_transf_2"/>
    <property type="match status" value="1"/>
</dbReference>
<dbReference type="STRING" id="1608994.TU86_17575"/>
<dbReference type="EMBL" id="JYLF01000008">
    <property type="protein sequence ID" value="KMN12431.1"/>
    <property type="molecule type" value="Genomic_DNA"/>
</dbReference>
<name>A0A0J6LDJ2_9PSED</name>
<organism evidence="3 4">
    <name type="scientific">Pseudomonas weihenstephanensis</name>
    <dbReference type="NCBI Taxonomy" id="1608994"/>
    <lineage>
        <taxon>Bacteria</taxon>
        <taxon>Pseudomonadati</taxon>
        <taxon>Pseudomonadota</taxon>
        <taxon>Gammaproteobacteria</taxon>
        <taxon>Pseudomonadales</taxon>
        <taxon>Pseudomonadaceae</taxon>
        <taxon>Pseudomonas</taxon>
    </lineage>
</organism>